<organism evidence="1">
    <name type="scientific">Magallana gigas</name>
    <name type="common">Pacific oyster</name>
    <name type="synonym">Crassostrea gigas</name>
    <dbReference type="NCBI Taxonomy" id="29159"/>
    <lineage>
        <taxon>Eukaryota</taxon>
        <taxon>Metazoa</taxon>
        <taxon>Spiralia</taxon>
        <taxon>Lophotrochozoa</taxon>
        <taxon>Mollusca</taxon>
        <taxon>Bivalvia</taxon>
        <taxon>Autobranchia</taxon>
        <taxon>Pteriomorphia</taxon>
        <taxon>Ostreida</taxon>
        <taxon>Ostreoidea</taxon>
        <taxon>Ostreidae</taxon>
        <taxon>Magallana</taxon>
    </lineage>
</organism>
<dbReference type="InParanoid" id="K1QHP6"/>
<evidence type="ECO:0000313" key="1">
    <source>
        <dbReference type="EMBL" id="EKC21116.1"/>
    </source>
</evidence>
<sequence>MEDQLVENMEIDEDTCNYSSEEDDEVNELIREIFGDEESLEEEHEEKYEDGNEMWNETRNNDPVTNGAQRLHEESLIRVFFNKEQEEGEKSRAKQPTPTETDVTIAFAEHLLGRLAPGKSYIIDYKAKKKGICKCGCNVEPKFGSTGIGHEEVWHGHIDIIFSSHNFEEDQCIANCEKDLIVQDCSTSSCTPSKKRKEDVDEKEEISPGGKTITEVKGTAVGTSEQAIAQTIVIEGAFTAFLCNTLSKYSIHLVLLLGMGAAPLSNALVDIDLVAAV</sequence>
<accession>K1QHP6</accession>
<reference evidence="1" key="1">
    <citation type="journal article" date="2012" name="Nature">
        <title>The oyster genome reveals stress adaptation and complexity of shell formation.</title>
        <authorList>
            <person name="Zhang G."/>
            <person name="Fang X."/>
            <person name="Guo X."/>
            <person name="Li L."/>
            <person name="Luo R."/>
            <person name="Xu F."/>
            <person name="Yang P."/>
            <person name="Zhang L."/>
            <person name="Wang X."/>
            <person name="Qi H."/>
            <person name="Xiong Z."/>
            <person name="Que H."/>
            <person name="Xie Y."/>
            <person name="Holland P.W."/>
            <person name="Paps J."/>
            <person name="Zhu Y."/>
            <person name="Wu F."/>
            <person name="Chen Y."/>
            <person name="Wang J."/>
            <person name="Peng C."/>
            <person name="Meng J."/>
            <person name="Yang L."/>
            <person name="Liu J."/>
            <person name="Wen B."/>
            <person name="Zhang N."/>
            <person name="Huang Z."/>
            <person name="Zhu Q."/>
            <person name="Feng Y."/>
            <person name="Mount A."/>
            <person name="Hedgecock D."/>
            <person name="Xu Z."/>
            <person name="Liu Y."/>
            <person name="Domazet-Loso T."/>
            <person name="Du Y."/>
            <person name="Sun X."/>
            <person name="Zhang S."/>
            <person name="Liu B."/>
            <person name="Cheng P."/>
            <person name="Jiang X."/>
            <person name="Li J."/>
            <person name="Fan D."/>
            <person name="Wang W."/>
            <person name="Fu W."/>
            <person name="Wang T."/>
            <person name="Wang B."/>
            <person name="Zhang J."/>
            <person name="Peng Z."/>
            <person name="Li Y."/>
            <person name="Li N."/>
            <person name="Wang J."/>
            <person name="Chen M."/>
            <person name="He Y."/>
            <person name="Tan F."/>
            <person name="Song X."/>
            <person name="Zheng Q."/>
            <person name="Huang R."/>
            <person name="Yang H."/>
            <person name="Du X."/>
            <person name="Chen L."/>
            <person name="Yang M."/>
            <person name="Gaffney P.M."/>
            <person name="Wang S."/>
            <person name="Luo L."/>
            <person name="She Z."/>
            <person name="Ming Y."/>
            <person name="Huang W."/>
            <person name="Zhang S."/>
            <person name="Huang B."/>
            <person name="Zhang Y."/>
            <person name="Qu T."/>
            <person name="Ni P."/>
            <person name="Miao G."/>
            <person name="Wang J."/>
            <person name="Wang Q."/>
            <person name="Steinberg C.E."/>
            <person name="Wang H."/>
            <person name="Li N."/>
            <person name="Qian L."/>
            <person name="Zhang G."/>
            <person name="Li Y."/>
            <person name="Yang H."/>
            <person name="Liu X."/>
            <person name="Wang J."/>
            <person name="Yin Y."/>
            <person name="Wang J."/>
        </authorList>
    </citation>
    <scope>NUCLEOTIDE SEQUENCE [LARGE SCALE GENOMIC DNA]</scope>
    <source>
        <strain evidence="1">05x7-T-G4-1.051#20</strain>
    </source>
</reference>
<dbReference type="HOGENOM" id="CLU_1005609_0_0_1"/>
<proteinExistence type="predicted"/>
<gene>
    <name evidence="1" type="ORF">CGI_10004558</name>
</gene>
<dbReference type="EMBL" id="JH818460">
    <property type="protein sequence ID" value="EKC21116.1"/>
    <property type="molecule type" value="Genomic_DNA"/>
</dbReference>
<dbReference type="AlphaFoldDB" id="K1QHP6"/>
<protein>
    <submittedName>
        <fullName evidence="1">Uncharacterized protein</fullName>
    </submittedName>
</protein>
<name>K1QHP6_MAGGI</name>